<dbReference type="PRINTS" id="PR01438">
    <property type="entry name" value="UNVRSLSTRESS"/>
</dbReference>
<keyword evidence="4" id="KW-1185">Reference proteome</keyword>
<sequence length="284" mass="31563">MIKRILVALDPDEDTPVATKYAIELAKNVDARLTGLAVVDTNRIAWDSWGGGIGTIYYTKQLYDTMSDTSKGVAEKLLQAFETAVSEAGINHTEVLREGVPYERIIEDMKYHDLLVVGRNAHFFYNHADEDTKTLARLIKKGNAPTLAITEEYHPVKRVLVAFDGSSAAARTLQWFIHLLPFGKNLELELVHVNSDQSEAGRDRSDLLLQQVENYLEVHGFQQINRTILGKGKPGGRLLEHQQSIGADLILLGAHSVSAIRRLTLGSTTHHLMTKSSAPLFLCH</sequence>
<dbReference type="PANTHER" id="PTHR46268:SF6">
    <property type="entry name" value="UNIVERSAL STRESS PROTEIN UP12"/>
    <property type="match status" value="1"/>
</dbReference>
<feature type="domain" description="UspA" evidence="2">
    <location>
        <begin position="156"/>
        <end position="282"/>
    </location>
</feature>
<proteinExistence type="inferred from homology"/>
<comment type="caution">
    <text evidence="3">The sequence shown here is derived from an EMBL/GenBank/DDBJ whole genome shotgun (WGS) entry which is preliminary data.</text>
</comment>
<dbReference type="InterPro" id="IPR006016">
    <property type="entry name" value="UspA"/>
</dbReference>
<dbReference type="InterPro" id="IPR006015">
    <property type="entry name" value="Universal_stress_UspA"/>
</dbReference>
<comment type="similarity">
    <text evidence="1">Belongs to the universal stress protein A family.</text>
</comment>
<evidence type="ECO:0000313" key="3">
    <source>
        <dbReference type="EMBL" id="MCW9705866.1"/>
    </source>
</evidence>
<dbReference type="Proteomes" id="UP001207918">
    <property type="component" value="Unassembled WGS sequence"/>
</dbReference>
<dbReference type="Pfam" id="PF00582">
    <property type="entry name" value="Usp"/>
    <property type="match status" value="2"/>
</dbReference>
<name>A0ABT3PIW7_9BACT</name>
<dbReference type="SUPFAM" id="SSF52402">
    <property type="entry name" value="Adenine nucleotide alpha hydrolases-like"/>
    <property type="match status" value="2"/>
</dbReference>
<dbReference type="RefSeq" id="WP_265764551.1">
    <property type="nucleotide sequence ID" value="NZ_JAGGJA010000002.1"/>
</dbReference>
<reference evidence="3 4" key="1">
    <citation type="submission" date="2021-03" db="EMBL/GenBank/DDBJ databases">
        <title>Aliifodinibius sp. nov., a new bacterium isolated from saline soil.</title>
        <authorList>
            <person name="Galisteo C."/>
            <person name="De La Haba R."/>
            <person name="Sanchez-Porro C."/>
            <person name="Ventosa A."/>
        </authorList>
    </citation>
    <scope>NUCLEOTIDE SEQUENCE [LARGE SCALE GENOMIC DNA]</scope>
    <source>
        <strain evidence="3 4">1BSP15-2V2</strain>
    </source>
</reference>
<protein>
    <submittedName>
        <fullName evidence="3">Universal stress protein</fullName>
    </submittedName>
</protein>
<organism evidence="3 4">
    <name type="scientific">Fodinibius salsisoli</name>
    <dbReference type="NCBI Taxonomy" id="2820877"/>
    <lineage>
        <taxon>Bacteria</taxon>
        <taxon>Pseudomonadati</taxon>
        <taxon>Balneolota</taxon>
        <taxon>Balneolia</taxon>
        <taxon>Balneolales</taxon>
        <taxon>Balneolaceae</taxon>
        <taxon>Fodinibius</taxon>
    </lineage>
</organism>
<gene>
    <name evidence="3" type="ORF">J6I44_03335</name>
</gene>
<dbReference type="Gene3D" id="3.40.50.12370">
    <property type="match status" value="1"/>
</dbReference>
<evidence type="ECO:0000313" key="4">
    <source>
        <dbReference type="Proteomes" id="UP001207918"/>
    </source>
</evidence>
<dbReference type="CDD" id="cd00293">
    <property type="entry name" value="USP-like"/>
    <property type="match status" value="2"/>
</dbReference>
<dbReference type="EMBL" id="JAGGJA010000002">
    <property type="protein sequence ID" value="MCW9705866.1"/>
    <property type="molecule type" value="Genomic_DNA"/>
</dbReference>
<accession>A0ABT3PIW7</accession>
<evidence type="ECO:0000256" key="1">
    <source>
        <dbReference type="ARBA" id="ARBA00008791"/>
    </source>
</evidence>
<feature type="domain" description="UspA" evidence="2">
    <location>
        <begin position="1"/>
        <end position="120"/>
    </location>
</feature>
<dbReference type="PANTHER" id="PTHR46268">
    <property type="entry name" value="STRESS RESPONSE PROTEIN NHAX"/>
    <property type="match status" value="1"/>
</dbReference>
<evidence type="ECO:0000259" key="2">
    <source>
        <dbReference type="Pfam" id="PF00582"/>
    </source>
</evidence>